<dbReference type="EMBL" id="RIAX01000004">
    <property type="protein sequence ID" value="RNF39788.1"/>
    <property type="molecule type" value="Genomic_DNA"/>
</dbReference>
<evidence type="ECO:0000256" key="5">
    <source>
        <dbReference type="ARBA" id="ARBA00066984"/>
    </source>
</evidence>
<dbReference type="InterPro" id="IPR051020">
    <property type="entry name" value="ALDH-related_metabolic_enz"/>
</dbReference>
<name>A0A3M8P819_9BACL</name>
<proteinExistence type="inferred from homology"/>
<comment type="function">
    <text evidence="4">Part of the sulfo-TAL (or sulfo-SFT) pathway, a D-sulfoquinovose degradation pathway that produces sulfolactate (SL). Catalyzes the oxidation of 3-sulfolactaldehyde (SLA) to sulfolactate (SL).</text>
</comment>
<reference evidence="8 9" key="1">
    <citation type="journal article" date="2018" name="Int. J. Syst. Evol. Microbiol.">
        <title>Planococcus salinus sp. nov., a moderately halophilic bacterium isolated from a saline-alkali soil.</title>
        <authorList>
            <person name="Gan L."/>
        </authorList>
    </citation>
    <scope>NUCLEOTIDE SEQUENCE [LARGE SCALE GENOMIC DNA]</scope>
    <source>
        <strain evidence="8 9">LCB217</strain>
    </source>
</reference>
<dbReference type="EC" id="1.2.1.97" evidence="5"/>
<dbReference type="PANTHER" id="PTHR42991">
    <property type="entry name" value="ALDEHYDE DEHYDROGENASE"/>
    <property type="match status" value="1"/>
</dbReference>
<feature type="domain" description="Aldehyde dehydrogenase" evidence="7">
    <location>
        <begin position="17"/>
        <end position="468"/>
    </location>
</feature>
<evidence type="ECO:0000256" key="3">
    <source>
        <dbReference type="ARBA" id="ARBA00050326"/>
    </source>
</evidence>
<dbReference type="OrthoDB" id="9762913at2"/>
<evidence type="ECO:0000256" key="2">
    <source>
        <dbReference type="ARBA" id="ARBA00023002"/>
    </source>
</evidence>
<dbReference type="InterPro" id="IPR016162">
    <property type="entry name" value="Ald_DH_N"/>
</dbReference>
<dbReference type="SUPFAM" id="SSF53720">
    <property type="entry name" value="ALDH-like"/>
    <property type="match status" value="1"/>
</dbReference>
<sequence>MTSYGLVIGGNSVKTESDFAVYNKYSGEEMGRVSKAEKSHVEAAVASAEETFKNDSLSPYERYEILNKAAHLLKERKEEIAKVLVGEVGKTITEARVEADRAVQTMLLSSEEAKRLSGEIVPISASPGSENRFGYYIRVPIGVVCAITPFNVPLNLACHKIGPAIAAGNTVVWKPASDTPLSAFILMEILTEAGLPAGYVNLICGSGSKVGQWLLEDERIGKYTFTGSPGVGKEIKEKSGLRNVSLELGNNSPNIIHKDADLEKAAQSCVKWGFTTAGQACISVQRIYVHNDIKQEFLEKMVKYTKEVIVGDPMDDRTTIGPLISEKEAIRVKEWIDEAVSQGAKIVTGGSQNGPFIEPTILEDVEETMKVVCEEIFGPVVTILPFDELEEAIQKANNSNYGLQSGIFTSNINTAMYAVKKLHTGGVIINDGSTYRADLMPYGGVKNSGIGNEGPHYAIEEMTELKTVVMNLS</sequence>
<gene>
    <name evidence="8" type="ORF">EEX84_07420</name>
</gene>
<dbReference type="FunFam" id="3.40.309.10:FF:000009">
    <property type="entry name" value="Aldehyde dehydrogenase A"/>
    <property type="match status" value="1"/>
</dbReference>
<evidence type="ECO:0000256" key="6">
    <source>
        <dbReference type="ARBA" id="ARBA00067277"/>
    </source>
</evidence>
<dbReference type="AlphaFoldDB" id="A0A3M8P819"/>
<evidence type="ECO:0000259" key="7">
    <source>
        <dbReference type="Pfam" id="PF00171"/>
    </source>
</evidence>
<dbReference type="CDD" id="cd07149">
    <property type="entry name" value="ALDH_y4uC"/>
    <property type="match status" value="1"/>
</dbReference>
<protein>
    <recommendedName>
        <fullName evidence="6">3-sulfolactaldehyde dehydrogenase</fullName>
        <ecNumber evidence="5">1.2.1.97</ecNumber>
    </recommendedName>
</protein>
<evidence type="ECO:0000256" key="1">
    <source>
        <dbReference type="ARBA" id="ARBA00009986"/>
    </source>
</evidence>
<dbReference type="GO" id="GO:0008911">
    <property type="term" value="F:lactaldehyde dehydrogenase (NAD+) activity"/>
    <property type="evidence" value="ECO:0007669"/>
    <property type="project" value="TreeGrafter"/>
</dbReference>
<dbReference type="Proteomes" id="UP000275473">
    <property type="component" value="Unassembled WGS sequence"/>
</dbReference>
<comment type="caution">
    <text evidence="8">The sequence shown here is derived from an EMBL/GenBank/DDBJ whole genome shotgun (WGS) entry which is preliminary data.</text>
</comment>
<evidence type="ECO:0000313" key="8">
    <source>
        <dbReference type="EMBL" id="RNF39788.1"/>
    </source>
</evidence>
<dbReference type="RefSeq" id="WP_123164983.1">
    <property type="nucleotide sequence ID" value="NZ_RIAX01000004.1"/>
</dbReference>
<dbReference type="FunFam" id="3.40.605.10:FF:000007">
    <property type="entry name" value="NAD/NADP-dependent betaine aldehyde dehydrogenase"/>
    <property type="match status" value="1"/>
</dbReference>
<organism evidence="8 9">
    <name type="scientific">Planococcus salinus</name>
    <dbReference type="NCBI Taxonomy" id="1848460"/>
    <lineage>
        <taxon>Bacteria</taxon>
        <taxon>Bacillati</taxon>
        <taxon>Bacillota</taxon>
        <taxon>Bacilli</taxon>
        <taxon>Bacillales</taxon>
        <taxon>Caryophanaceae</taxon>
        <taxon>Planococcus</taxon>
    </lineage>
</organism>
<accession>A0A3M8P819</accession>
<dbReference type="InterPro" id="IPR016161">
    <property type="entry name" value="Ald_DH/histidinol_DH"/>
</dbReference>
<dbReference type="InterPro" id="IPR016163">
    <property type="entry name" value="Ald_DH_C"/>
</dbReference>
<dbReference type="InterPro" id="IPR015590">
    <property type="entry name" value="Aldehyde_DH_dom"/>
</dbReference>
<dbReference type="PANTHER" id="PTHR42991:SF1">
    <property type="entry name" value="ALDEHYDE DEHYDROGENASE"/>
    <property type="match status" value="1"/>
</dbReference>
<evidence type="ECO:0000256" key="4">
    <source>
        <dbReference type="ARBA" id="ARBA00054572"/>
    </source>
</evidence>
<comment type="similarity">
    <text evidence="1">Belongs to the aldehyde dehydrogenase family.</text>
</comment>
<comment type="catalytic activity">
    <reaction evidence="3">
        <text>(2S)-3-sulfolactaldehyde + NAD(+) + H2O = (2S)-3-sulfolactate + NADH + 2 H(+)</text>
        <dbReference type="Rhea" id="RHEA:47932"/>
        <dbReference type="ChEBI" id="CHEBI:15377"/>
        <dbReference type="ChEBI" id="CHEBI:15378"/>
        <dbReference type="ChEBI" id="CHEBI:57540"/>
        <dbReference type="ChEBI" id="CHEBI:57945"/>
        <dbReference type="ChEBI" id="CHEBI:61289"/>
        <dbReference type="ChEBI" id="CHEBI:90109"/>
        <dbReference type="EC" id="1.2.1.97"/>
    </reaction>
    <physiologicalReaction direction="left-to-right" evidence="3">
        <dbReference type="Rhea" id="RHEA:47933"/>
    </physiologicalReaction>
</comment>
<evidence type="ECO:0000313" key="9">
    <source>
        <dbReference type="Proteomes" id="UP000275473"/>
    </source>
</evidence>
<keyword evidence="9" id="KW-1185">Reference proteome</keyword>
<dbReference type="Pfam" id="PF00171">
    <property type="entry name" value="Aldedh"/>
    <property type="match status" value="1"/>
</dbReference>
<keyword evidence="2" id="KW-0560">Oxidoreductase</keyword>
<dbReference type="Gene3D" id="3.40.605.10">
    <property type="entry name" value="Aldehyde Dehydrogenase, Chain A, domain 1"/>
    <property type="match status" value="1"/>
</dbReference>
<dbReference type="Gene3D" id="3.40.309.10">
    <property type="entry name" value="Aldehyde Dehydrogenase, Chain A, domain 2"/>
    <property type="match status" value="1"/>
</dbReference>